<keyword evidence="2" id="KW-1185">Reference proteome</keyword>
<feature type="non-terminal residue" evidence="1">
    <location>
        <position position="1"/>
    </location>
</feature>
<proteinExistence type="predicted"/>
<accession>A0A2C6KKA0</accession>
<dbReference type="Proteomes" id="UP000221165">
    <property type="component" value="Unassembled WGS sequence"/>
</dbReference>
<organism evidence="1 2">
    <name type="scientific">Cystoisospora suis</name>
    <dbReference type="NCBI Taxonomy" id="483139"/>
    <lineage>
        <taxon>Eukaryota</taxon>
        <taxon>Sar</taxon>
        <taxon>Alveolata</taxon>
        <taxon>Apicomplexa</taxon>
        <taxon>Conoidasida</taxon>
        <taxon>Coccidia</taxon>
        <taxon>Eucoccidiorida</taxon>
        <taxon>Eimeriorina</taxon>
        <taxon>Sarcocystidae</taxon>
        <taxon>Cystoisospora</taxon>
    </lineage>
</organism>
<dbReference type="RefSeq" id="XP_067919278.1">
    <property type="nucleotide sequence ID" value="XM_068068745.1"/>
</dbReference>
<protein>
    <submittedName>
        <fullName evidence="1">Uncharacterized protein</fullName>
    </submittedName>
</protein>
<dbReference type="GeneID" id="94431956"/>
<dbReference type="VEuPathDB" id="ToxoDB:CSUI_008618"/>
<dbReference type="EMBL" id="MIGC01004880">
    <property type="protein sequence ID" value="PHJ17559.1"/>
    <property type="molecule type" value="Genomic_DNA"/>
</dbReference>
<feature type="non-terminal residue" evidence="1">
    <location>
        <position position="128"/>
    </location>
</feature>
<evidence type="ECO:0000313" key="1">
    <source>
        <dbReference type="EMBL" id="PHJ17559.1"/>
    </source>
</evidence>
<comment type="caution">
    <text evidence="1">The sequence shown here is derived from an EMBL/GenBank/DDBJ whole genome shotgun (WGS) entry which is preliminary data.</text>
</comment>
<reference evidence="1 2" key="1">
    <citation type="journal article" date="2017" name="Int. J. Parasitol.">
        <title>The genome of the protozoan parasite Cystoisospora suis and a reverse vaccinology approach to identify vaccine candidates.</title>
        <authorList>
            <person name="Palmieri N."/>
            <person name="Shrestha A."/>
            <person name="Ruttkowski B."/>
            <person name="Beck T."/>
            <person name="Vogl C."/>
            <person name="Tomley F."/>
            <person name="Blake D.P."/>
            <person name="Joachim A."/>
        </authorList>
    </citation>
    <scope>NUCLEOTIDE SEQUENCE [LARGE SCALE GENOMIC DNA]</scope>
    <source>
        <strain evidence="1 2">Wien I</strain>
    </source>
</reference>
<sequence>LRTARAGRAALLLPVCTPRAVPTVARVLAGRHKGDQQQEAEGGDTITEGDFWKRTPVGWARGLRPRERTLVECLVAELGRRLPRRRPRVLRQIPSGRHCDGWIAPQAQIQLVHDSTRGPSLCRRVYTW</sequence>
<name>A0A2C6KKA0_9APIC</name>
<gene>
    <name evidence="1" type="ORF">CSUI_008618</name>
</gene>
<evidence type="ECO:0000313" key="2">
    <source>
        <dbReference type="Proteomes" id="UP000221165"/>
    </source>
</evidence>
<dbReference type="AlphaFoldDB" id="A0A2C6KKA0"/>